<organism evidence="1 2">
    <name type="scientific">Vararia minispora EC-137</name>
    <dbReference type="NCBI Taxonomy" id="1314806"/>
    <lineage>
        <taxon>Eukaryota</taxon>
        <taxon>Fungi</taxon>
        <taxon>Dikarya</taxon>
        <taxon>Basidiomycota</taxon>
        <taxon>Agaricomycotina</taxon>
        <taxon>Agaricomycetes</taxon>
        <taxon>Russulales</taxon>
        <taxon>Lachnocladiaceae</taxon>
        <taxon>Vararia</taxon>
    </lineage>
</organism>
<gene>
    <name evidence="1" type="ORF">K488DRAFT_73074</name>
</gene>
<reference evidence="1" key="2">
    <citation type="journal article" date="2022" name="New Phytol.">
        <title>Evolutionary transition to the ectomycorrhizal habit in the genomes of a hyperdiverse lineage of mushroom-forming fungi.</title>
        <authorList>
            <person name="Looney B."/>
            <person name="Miyauchi S."/>
            <person name="Morin E."/>
            <person name="Drula E."/>
            <person name="Courty P.E."/>
            <person name="Kohler A."/>
            <person name="Kuo A."/>
            <person name="LaButti K."/>
            <person name="Pangilinan J."/>
            <person name="Lipzen A."/>
            <person name="Riley R."/>
            <person name="Andreopoulos W."/>
            <person name="He G."/>
            <person name="Johnson J."/>
            <person name="Nolan M."/>
            <person name="Tritt A."/>
            <person name="Barry K.W."/>
            <person name="Grigoriev I.V."/>
            <person name="Nagy L.G."/>
            <person name="Hibbett D."/>
            <person name="Henrissat B."/>
            <person name="Matheny P.B."/>
            <person name="Labbe J."/>
            <person name="Martin F.M."/>
        </authorList>
    </citation>
    <scope>NUCLEOTIDE SEQUENCE</scope>
    <source>
        <strain evidence="1">EC-137</strain>
    </source>
</reference>
<protein>
    <submittedName>
        <fullName evidence="1">Phosphatidylethanolamine-binding protein</fullName>
    </submittedName>
</protein>
<name>A0ACB8QC11_9AGAM</name>
<dbReference type="Proteomes" id="UP000814128">
    <property type="component" value="Unassembled WGS sequence"/>
</dbReference>
<dbReference type="EMBL" id="MU273684">
    <property type="protein sequence ID" value="KAI0029323.1"/>
    <property type="molecule type" value="Genomic_DNA"/>
</dbReference>
<proteinExistence type="predicted"/>
<evidence type="ECO:0000313" key="1">
    <source>
        <dbReference type="EMBL" id="KAI0029323.1"/>
    </source>
</evidence>
<keyword evidence="2" id="KW-1185">Reference proteome</keyword>
<comment type="caution">
    <text evidence="1">The sequence shown here is derived from an EMBL/GenBank/DDBJ whole genome shotgun (WGS) entry which is preliminary data.</text>
</comment>
<sequence>MIFSTAVAVLSVASFVRAGTSLNIAAIEAHFNNSGIVPSLLSTFDPSATLNVTFPGVGTISPGQALTKDQVASAPQLTVTPANSSITLSGNYTVTMVDADVVGTDESKGQTRHWLVNGAQVGNGSNITTTSGTVITAYAGPGPASGSGAHRYVILLLPQPANFSPPSNLSSPNTPLGVFSLNGYISDSHLGQPVAGMYFTVEEGTATATPSATSPVNTASLSSVLARQTGSTSASASATGTPSKSGSSAISSFISGPITLFASLLGLLVL</sequence>
<accession>A0ACB8QC11</accession>
<evidence type="ECO:0000313" key="2">
    <source>
        <dbReference type="Proteomes" id="UP000814128"/>
    </source>
</evidence>
<reference evidence="1" key="1">
    <citation type="submission" date="2021-02" db="EMBL/GenBank/DDBJ databases">
        <authorList>
            <consortium name="DOE Joint Genome Institute"/>
            <person name="Ahrendt S."/>
            <person name="Looney B.P."/>
            <person name="Miyauchi S."/>
            <person name="Morin E."/>
            <person name="Drula E."/>
            <person name="Courty P.E."/>
            <person name="Chicoki N."/>
            <person name="Fauchery L."/>
            <person name="Kohler A."/>
            <person name="Kuo A."/>
            <person name="Labutti K."/>
            <person name="Pangilinan J."/>
            <person name="Lipzen A."/>
            <person name="Riley R."/>
            <person name="Andreopoulos W."/>
            <person name="He G."/>
            <person name="Johnson J."/>
            <person name="Barry K.W."/>
            <person name="Grigoriev I.V."/>
            <person name="Nagy L."/>
            <person name="Hibbett D."/>
            <person name="Henrissat B."/>
            <person name="Matheny P.B."/>
            <person name="Labbe J."/>
            <person name="Martin F."/>
        </authorList>
    </citation>
    <scope>NUCLEOTIDE SEQUENCE</scope>
    <source>
        <strain evidence="1">EC-137</strain>
    </source>
</reference>